<dbReference type="AlphaFoldDB" id="A0A7S2PHV6"/>
<name>A0A7S2PHV6_9STRA</name>
<proteinExistence type="predicted"/>
<organism evidence="1">
    <name type="scientific">Leptocylindrus danicus</name>
    <dbReference type="NCBI Taxonomy" id="163516"/>
    <lineage>
        <taxon>Eukaryota</taxon>
        <taxon>Sar</taxon>
        <taxon>Stramenopiles</taxon>
        <taxon>Ochrophyta</taxon>
        <taxon>Bacillariophyta</taxon>
        <taxon>Coscinodiscophyceae</taxon>
        <taxon>Chaetocerotophycidae</taxon>
        <taxon>Leptocylindrales</taxon>
        <taxon>Leptocylindraceae</taxon>
        <taxon>Leptocylindrus</taxon>
    </lineage>
</organism>
<sequence length="281" mass="31250">MLLVPTLSDIFDSIYRLTMKNHIFSAAFLVTSSLAAKPQLTVQVRDGKFDEFEGLEPSFTWETKGTSGEYELECGIDIAARPTTDLASLPKSIWGKAQREYKGWDLSGRAEVQADVPNQAKVELEGDNEEEDVNVKIFASAGKKMSVARVEATKGFESGDARVTVNPRYDVDHEDGDVILGWAKDKTEIELIADRDNQSIKISQQLDDDNRVAPMYASNGTVAVEWERQLGEDNSVLTKITPNECIEVEWHDHDWTANVEVPIEGTKVGGPAVTIKREVKF</sequence>
<gene>
    <name evidence="1" type="ORF">LDAN0321_LOCUS16015</name>
</gene>
<reference evidence="1" key="1">
    <citation type="submission" date="2021-01" db="EMBL/GenBank/DDBJ databases">
        <authorList>
            <person name="Corre E."/>
            <person name="Pelletier E."/>
            <person name="Niang G."/>
            <person name="Scheremetjew M."/>
            <person name="Finn R."/>
            <person name="Kale V."/>
            <person name="Holt S."/>
            <person name="Cochrane G."/>
            <person name="Meng A."/>
            <person name="Brown T."/>
            <person name="Cohen L."/>
        </authorList>
    </citation>
    <scope>NUCLEOTIDE SEQUENCE</scope>
    <source>
        <strain evidence="1">B650</strain>
    </source>
</reference>
<evidence type="ECO:0000313" key="1">
    <source>
        <dbReference type="EMBL" id="CAD9598973.1"/>
    </source>
</evidence>
<dbReference type="EMBL" id="HBGY01025940">
    <property type="protein sequence ID" value="CAD9598973.1"/>
    <property type="molecule type" value="Transcribed_RNA"/>
</dbReference>
<protein>
    <submittedName>
        <fullName evidence="1">Uncharacterized protein</fullName>
    </submittedName>
</protein>
<accession>A0A7S2PHV6</accession>